<reference evidence="2 3" key="1">
    <citation type="submission" date="2006-10" db="EMBL/GenBank/DDBJ databases">
        <title>The Genome Sequence of Batrachochytrium dendrobatidis JEL423.</title>
        <authorList>
            <consortium name="The Broad Institute Genome Sequencing Platform"/>
            <person name="Birren B."/>
            <person name="Lander E."/>
            <person name="Galagan J."/>
            <person name="Cuomo C."/>
            <person name="Devon K."/>
            <person name="Jaffe D."/>
            <person name="Butler J."/>
            <person name="Alvarez P."/>
            <person name="Gnerre S."/>
            <person name="Grabherr M."/>
            <person name="Kleber M."/>
            <person name="Mauceli E."/>
            <person name="Brockman W."/>
            <person name="Young S."/>
            <person name="LaButti K."/>
            <person name="Sykes S."/>
            <person name="DeCaprio D."/>
            <person name="Crawford M."/>
            <person name="Koehrsen M."/>
            <person name="Engels R."/>
            <person name="Montgomery P."/>
            <person name="Pearson M."/>
            <person name="Howarth C."/>
            <person name="Larson L."/>
            <person name="White J."/>
            <person name="O'Leary S."/>
            <person name="Kodira C."/>
            <person name="Zeng Q."/>
            <person name="Yandava C."/>
            <person name="Alvarado L."/>
            <person name="Longcore J."/>
            <person name="James T."/>
        </authorList>
    </citation>
    <scope>NUCLEOTIDE SEQUENCE [LARGE SCALE GENOMIC DNA]</scope>
    <source>
        <strain evidence="2 3">JEL423</strain>
    </source>
</reference>
<sequence>MLYTGYLTTWVVGWLTLSGCPVNASTRPGPKSLTTLRTLIVGDPTYSSVGSDQLAFGVMLAINDINNNRPTLLPDVTLAADRIDANLTVPGTTYRQFLALAKQQTYSLFAGPLSTELTSASTLFSSYKSSKLVGN</sequence>
<dbReference type="EMBL" id="DS022301">
    <property type="protein sequence ID" value="OAJ38494.1"/>
    <property type="molecule type" value="Genomic_DNA"/>
</dbReference>
<dbReference type="AlphaFoldDB" id="A0A177WFN0"/>
<accession>A0A177WFN0</accession>
<gene>
    <name evidence="2" type="ORF">BDEG_22413</name>
</gene>
<protein>
    <recommendedName>
        <fullName evidence="4">Receptor ligand binding region domain-containing protein</fullName>
    </recommendedName>
</protein>
<feature type="chain" id="PRO_5008077533" description="Receptor ligand binding region domain-containing protein" evidence="1">
    <location>
        <begin position="27"/>
        <end position="135"/>
    </location>
</feature>
<evidence type="ECO:0008006" key="4">
    <source>
        <dbReference type="Google" id="ProtNLM"/>
    </source>
</evidence>
<dbReference type="Proteomes" id="UP000077115">
    <property type="component" value="Unassembled WGS sequence"/>
</dbReference>
<dbReference type="Gene3D" id="3.40.50.2300">
    <property type="match status" value="1"/>
</dbReference>
<dbReference type="VEuPathDB" id="FungiDB:BDEG_22413"/>
<proteinExistence type="predicted"/>
<evidence type="ECO:0000256" key="1">
    <source>
        <dbReference type="SAM" id="SignalP"/>
    </source>
</evidence>
<evidence type="ECO:0000313" key="2">
    <source>
        <dbReference type="EMBL" id="OAJ38494.1"/>
    </source>
</evidence>
<evidence type="ECO:0000313" key="3">
    <source>
        <dbReference type="Proteomes" id="UP000077115"/>
    </source>
</evidence>
<feature type="signal peptide" evidence="1">
    <location>
        <begin position="1"/>
        <end position="26"/>
    </location>
</feature>
<organism evidence="2 3">
    <name type="scientific">Batrachochytrium dendrobatidis (strain JEL423)</name>
    <dbReference type="NCBI Taxonomy" id="403673"/>
    <lineage>
        <taxon>Eukaryota</taxon>
        <taxon>Fungi</taxon>
        <taxon>Fungi incertae sedis</taxon>
        <taxon>Chytridiomycota</taxon>
        <taxon>Chytridiomycota incertae sedis</taxon>
        <taxon>Chytridiomycetes</taxon>
        <taxon>Rhizophydiales</taxon>
        <taxon>Rhizophydiales incertae sedis</taxon>
        <taxon>Batrachochytrium</taxon>
    </lineage>
</organism>
<keyword evidence="1" id="KW-0732">Signal</keyword>
<name>A0A177WFN0_BATDL</name>
<reference evidence="2 3" key="2">
    <citation type="submission" date="2016-05" db="EMBL/GenBank/DDBJ databases">
        <title>Lineage-specific infection strategies underlie the spectrum of fungal disease in amphibians.</title>
        <authorList>
            <person name="Cuomo C.A."/>
            <person name="Farrer R.A."/>
            <person name="James T."/>
            <person name="Longcore J."/>
            <person name="Birren B."/>
        </authorList>
    </citation>
    <scope>NUCLEOTIDE SEQUENCE [LARGE SCALE GENOMIC DNA]</scope>
    <source>
        <strain evidence="2 3">JEL423</strain>
    </source>
</reference>